<comment type="caution">
    <text evidence="2">The sequence shown here is derived from an EMBL/GenBank/DDBJ whole genome shotgun (WGS) entry which is preliminary data.</text>
</comment>
<dbReference type="Proteomes" id="UP000460290">
    <property type="component" value="Unassembled WGS sequence"/>
</dbReference>
<dbReference type="OrthoDB" id="8480982at2"/>
<dbReference type="AlphaFoldDB" id="A0A844Z8E6"/>
<evidence type="ECO:0000313" key="3">
    <source>
        <dbReference type="Proteomes" id="UP000460290"/>
    </source>
</evidence>
<keyword evidence="1" id="KW-0802">TPR repeat</keyword>
<name>A0A844Z8E6_9SPHN</name>
<dbReference type="PROSITE" id="PS50005">
    <property type="entry name" value="TPR"/>
    <property type="match status" value="1"/>
</dbReference>
<dbReference type="EMBL" id="WTYZ01000001">
    <property type="protein sequence ID" value="MXO83764.1"/>
    <property type="molecule type" value="Genomic_DNA"/>
</dbReference>
<reference evidence="2 3" key="1">
    <citation type="submission" date="2019-12" db="EMBL/GenBank/DDBJ databases">
        <title>Genomic-based taxomic classification of the family Erythrobacteraceae.</title>
        <authorList>
            <person name="Xu L."/>
        </authorList>
    </citation>
    <scope>NUCLEOTIDE SEQUENCE [LARGE SCALE GENOMIC DNA]</scope>
    <source>
        <strain evidence="2 3">KCTC 42006</strain>
    </source>
</reference>
<proteinExistence type="predicted"/>
<evidence type="ECO:0000256" key="1">
    <source>
        <dbReference type="PROSITE-ProRule" id="PRU00339"/>
    </source>
</evidence>
<dbReference type="InterPro" id="IPR019734">
    <property type="entry name" value="TPR_rpt"/>
</dbReference>
<sequence length="183" mass="19449">MADSTPSQKPAFKELMMRFGPPAAALSLVFAITASMGVAQDREPNPRAAMLIAEGKAALDAGQPQKAIDSFEAALAVDPGYTPVFLALAEAARREGLQGKAISYYREAQAREPENVAAISGEGEALVEKGAVEKARKNLSKLEKLCGDRCPETRELAQAIARGPQPQVLRAEAVMPDTEVSQN</sequence>
<gene>
    <name evidence="2" type="ORF">GRI35_10355</name>
</gene>
<dbReference type="Pfam" id="PF13432">
    <property type="entry name" value="TPR_16"/>
    <property type="match status" value="1"/>
</dbReference>
<dbReference type="Gene3D" id="1.25.40.10">
    <property type="entry name" value="Tetratricopeptide repeat domain"/>
    <property type="match status" value="1"/>
</dbReference>
<evidence type="ECO:0000313" key="2">
    <source>
        <dbReference type="EMBL" id="MXO83764.1"/>
    </source>
</evidence>
<dbReference type="SMART" id="SM00028">
    <property type="entry name" value="TPR"/>
    <property type="match status" value="2"/>
</dbReference>
<dbReference type="InterPro" id="IPR011990">
    <property type="entry name" value="TPR-like_helical_dom_sf"/>
</dbReference>
<keyword evidence="3" id="KW-1185">Reference proteome</keyword>
<dbReference type="SUPFAM" id="SSF48452">
    <property type="entry name" value="TPR-like"/>
    <property type="match status" value="1"/>
</dbReference>
<feature type="repeat" description="TPR" evidence="1">
    <location>
        <begin position="48"/>
        <end position="81"/>
    </location>
</feature>
<protein>
    <submittedName>
        <fullName evidence="2">Tetratricopeptide repeat protein</fullName>
    </submittedName>
</protein>
<accession>A0A844Z8E6</accession>
<organism evidence="2 3">
    <name type="scientific">Pontixanthobacter aestiaquae</name>
    <dbReference type="NCBI Taxonomy" id="1509367"/>
    <lineage>
        <taxon>Bacteria</taxon>
        <taxon>Pseudomonadati</taxon>
        <taxon>Pseudomonadota</taxon>
        <taxon>Alphaproteobacteria</taxon>
        <taxon>Sphingomonadales</taxon>
        <taxon>Erythrobacteraceae</taxon>
        <taxon>Pontixanthobacter</taxon>
    </lineage>
</organism>